<sequence>MAVKYSKKGLGPPTEPCTSQNCFRICTSATPNLFTPITPVFSTSALPALHSAPPFARYETAIYRGANGLPHGRPRKLYKSEHRREVRRRRRRRRARLRRRRRRRLVELLEVIPHVEALAVGRAVLRGRRDVGRAGHLREQVPRHPGEERVRPDLVGAAGVPEPPRGIPLQQPRDEVGQLRHPALGVARELDLPVQHVPERLLAVLALERRAAERHLVDEHAHRPPVHGEPVAVAAHHLRRHVLLRADERVRPAPRRAGACGLPAHRGHARRLGLLGQLGSAAVASRQETNQILKLLQLRRRRGRGHGLALGVVASSGGARPAVAVTEDGLHLRRR</sequence>
<dbReference type="Gramene" id="TuG1812G0700002563.01.T01">
    <property type="protein sequence ID" value="TuG1812G0700002563.01.T01.cds286545"/>
    <property type="gene ID" value="TuG1812G0700002563.01"/>
</dbReference>
<dbReference type="Proteomes" id="UP000015106">
    <property type="component" value="Chromosome 7"/>
</dbReference>
<accession>A0A8R7R2C7</accession>
<name>A0A8R7R2C7_TRIUA</name>
<evidence type="ECO:0000313" key="3">
    <source>
        <dbReference type="Proteomes" id="UP000015106"/>
    </source>
</evidence>
<reference evidence="2" key="2">
    <citation type="submission" date="2018-03" db="EMBL/GenBank/DDBJ databases">
        <title>The Triticum urartu genome reveals the dynamic nature of wheat genome evolution.</title>
        <authorList>
            <person name="Ling H."/>
            <person name="Ma B."/>
            <person name="Shi X."/>
            <person name="Liu H."/>
            <person name="Dong L."/>
            <person name="Sun H."/>
            <person name="Cao Y."/>
            <person name="Gao Q."/>
            <person name="Zheng S."/>
            <person name="Li Y."/>
            <person name="Yu Y."/>
            <person name="Du H."/>
            <person name="Qi M."/>
            <person name="Li Y."/>
            <person name="Yu H."/>
            <person name="Cui Y."/>
            <person name="Wang N."/>
            <person name="Chen C."/>
            <person name="Wu H."/>
            <person name="Zhao Y."/>
            <person name="Zhang J."/>
            <person name="Li Y."/>
            <person name="Zhou W."/>
            <person name="Zhang B."/>
            <person name="Hu W."/>
            <person name="Eijk M."/>
            <person name="Tang J."/>
            <person name="Witsenboer H."/>
            <person name="Zhao S."/>
            <person name="Li Z."/>
            <person name="Zhang A."/>
            <person name="Wang D."/>
            <person name="Liang C."/>
        </authorList>
    </citation>
    <scope>NUCLEOTIDE SEQUENCE [LARGE SCALE GENOMIC DNA]</scope>
    <source>
        <strain evidence="2">cv. G1812</strain>
    </source>
</reference>
<dbReference type="AlphaFoldDB" id="A0A8R7R2C7"/>
<protein>
    <submittedName>
        <fullName evidence="2">Uncharacterized protein</fullName>
    </submittedName>
</protein>
<dbReference type="EnsemblPlants" id="TuG1812G0700002563.01.T01">
    <property type="protein sequence ID" value="TuG1812G0700002563.01.T01.cds286545"/>
    <property type="gene ID" value="TuG1812G0700002563.01"/>
</dbReference>
<keyword evidence="3" id="KW-1185">Reference proteome</keyword>
<evidence type="ECO:0000313" key="2">
    <source>
        <dbReference type="EnsemblPlants" id="TuG1812G0700002563.01.T01.cds286545"/>
    </source>
</evidence>
<proteinExistence type="predicted"/>
<feature type="region of interest" description="Disordered" evidence="1">
    <location>
        <begin position="69"/>
        <end position="94"/>
    </location>
</feature>
<reference evidence="2" key="3">
    <citation type="submission" date="2022-06" db="UniProtKB">
        <authorList>
            <consortium name="EnsemblPlants"/>
        </authorList>
    </citation>
    <scope>IDENTIFICATION</scope>
</reference>
<organism evidence="2 3">
    <name type="scientific">Triticum urartu</name>
    <name type="common">Red wild einkorn</name>
    <name type="synonym">Crithodium urartu</name>
    <dbReference type="NCBI Taxonomy" id="4572"/>
    <lineage>
        <taxon>Eukaryota</taxon>
        <taxon>Viridiplantae</taxon>
        <taxon>Streptophyta</taxon>
        <taxon>Embryophyta</taxon>
        <taxon>Tracheophyta</taxon>
        <taxon>Spermatophyta</taxon>
        <taxon>Magnoliopsida</taxon>
        <taxon>Liliopsida</taxon>
        <taxon>Poales</taxon>
        <taxon>Poaceae</taxon>
        <taxon>BOP clade</taxon>
        <taxon>Pooideae</taxon>
        <taxon>Triticodae</taxon>
        <taxon>Triticeae</taxon>
        <taxon>Triticinae</taxon>
        <taxon>Triticum</taxon>
    </lineage>
</organism>
<evidence type="ECO:0000256" key="1">
    <source>
        <dbReference type="SAM" id="MobiDB-lite"/>
    </source>
</evidence>
<gene>
    <name evidence="2" type="primary">LOC125520639</name>
</gene>
<reference evidence="3" key="1">
    <citation type="journal article" date="2013" name="Nature">
        <title>Draft genome of the wheat A-genome progenitor Triticum urartu.</title>
        <authorList>
            <person name="Ling H.Q."/>
            <person name="Zhao S."/>
            <person name="Liu D."/>
            <person name="Wang J."/>
            <person name="Sun H."/>
            <person name="Zhang C."/>
            <person name="Fan H."/>
            <person name="Li D."/>
            <person name="Dong L."/>
            <person name="Tao Y."/>
            <person name="Gao C."/>
            <person name="Wu H."/>
            <person name="Li Y."/>
            <person name="Cui Y."/>
            <person name="Guo X."/>
            <person name="Zheng S."/>
            <person name="Wang B."/>
            <person name="Yu K."/>
            <person name="Liang Q."/>
            <person name="Yang W."/>
            <person name="Lou X."/>
            <person name="Chen J."/>
            <person name="Feng M."/>
            <person name="Jian J."/>
            <person name="Zhang X."/>
            <person name="Luo G."/>
            <person name="Jiang Y."/>
            <person name="Liu J."/>
            <person name="Wang Z."/>
            <person name="Sha Y."/>
            <person name="Zhang B."/>
            <person name="Wu H."/>
            <person name="Tang D."/>
            <person name="Shen Q."/>
            <person name="Xue P."/>
            <person name="Zou S."/>
            <person name="Wang X."/>
            <person name="Liu X."/>
            <person name="Wang F."/>
            <person name="Yang Y."/>
            <person name="An X."/>
            <person name="Dong Z."/>
            <person name="Zhang K."/>
            <person name="Zhang X."/>
            <person name="Luo M.C."/>
            <person name="Dvorak J."/>
            <person name="Tong Y."/>
            <person name="Wang J."/>
            <person name="Yang H."/>
            <person name="Li Z."/>
            <person name="Wang D."/>
            <person name="Zhang A."/>
            <person name="Wang J."/>
        </authorList>
    </citation>
    <scope>NUCLEOTIDE SEQUENCE</scope>
    <source>
        <strain evidence="3">cv. G1812</strain>
    </source>
</reference>
<feature type="compositionally biased region" description="Basic residues" evidence="1">
    <location>
        <begin position="85"/>
        <end position="94"/>
    </location>
</feature>